<dbReference type="InterPro" id="IPR051819">
    <property type="entry name" value="PTS_sugar-specific_EIIB"/>
</dbReference>
<evidence type="ECO:0000256" key="6">
    <source>
        <dbReference type="ARBA" id="ARBA00022777"/>
    </source>
</evidence>
<dbReference type="GO" id="GO:0009401">
    <property type="term" value="P:phosphoenolpyruvate-dependent sugar phosphotransferase system"/>
    <property type="evidence" value="ECO:0007669"/>
    <property type="project" value="UniProtKB-KW"/>
</dbReference>
<evidence type="ECO:0000256" key="3">
    <source>
        <dbReference type="ARBA" id="ARBA00022597"/>
    </source>
</evidence>
<proteinExistence type="predicted"/>
<dbReference type="InterPro" id="IPR003501">
    <property type="entry name" value="PTS_EIIB_2/3"/>
</dbReference>
<evidence type="ECO:0000256" key="7">
    <source>
        <dbReference type="PROSITE-ProRule" id="PRU00423"/>
    </source>
</evidence>
<evidence type="ECO:0000256" key="2">
    <source>
        <dbReference type="ARBA" id="ARBA00022553"/>
    </source>
</evidence>
<dbReference type="PROSITE" id="PS51100">
    <property type="entry name" value="PTS_EIIB_TYPE_3"/>
    <property type="match status" value="1"/>
</dbReference>
<accession>A0A1M5URM6</accession>
<keyword evidence="5" id="KW-0598">Phosphotransferase system</keyword>
<keyword evidence="6" id="KW-0418">Kinase</keyword>
<feature type="domain" description="PTS EIIB type-3" evidence="8">
    <location>
        <begin position="1"/>
        <end position="107"/>
    </location>
</feature>
<evidence type="ECO:0000313" key="9">
    <source>
        <dbReference type="EMBL" id="SHH65478.1"/>
    </source>
</evidence>
<dbReference type="SUPFAM" id="SSF52794">
    <property type="entry name" value="PTS system IIB component-like"/>
    <property type="match status" value="1"/>
</dbReference>
<keyword evidence="2" id="KW-0597">Phosphoprotein</keyword>
<dbReference type="Gene3D" id="3.40.50.2300">
    <property type="match status" value="1"/>
</dbReference>
<organism evidence="9 10">
    <name type="scientific">Clostridium intestinale DSM 6191</name>
    <dbReference type="NCBI Taxonomy" id="1121320"/>
    <lineage>
        <taxon>Bacteria</taxon>
        <taxon>Bacillati</taxon>
        <taxon>Bacillota</taxon>
        <taxon>Clostridia</taxon>
        <taxon>Eubacteriales</taxon>
        <taxon>Clostridiaceae</taxon>
        <taxon>Clostridium</taxon>
    </lineage>
</organism>
<dbReference type="GO" id="GO:0016301">
    <property type="term" value="F:kinase activity"/>
    <property type="evidence" value="ECO:0007669"/>
    <property type="project" value="UniProtKB-KW"/>
</dbReference>
<dbReference type="RefSeq" id="WP_021801825.1">
    <property type="nucleotide sequence ID" value="NZ_FQXU01000003.1"/>
</dbReference>
<dbReference type="InterPro" id="IPR013012">
    <property type="entry name" value="PTS_EIIB_3"/>
</dbReference>
<keyword evidence="1" id="KW-0813">Transport</keyword>
<sequence length="138" mass="15620">MLKILLCCGGGFSSSALVSRLKKEIIENNMDNEYSIEYSPFLLAKDKTSEFDVIVCCPHLIMSVNNLIKDYNPDIPIYIMPPRMYGLIKAKEVVQDAKDVVDIYNKTKINPVHFPGEDKPLKITRSISYRNANPSYTG</sequence>
<dbReference type="InterPro" id="IPR036095">
    <property type="entry name" value="PTS_EIIB-like_sf"/>
</dbReference>
<keyword evidence="3" id="KW-0762">Sugar transport</keyword>
<evidence type="ECO:0000256" key="1">
    <source>
        <dbReference type="ARBA" id="ARBA00022448"/>
    </source>
</evidence>
<evidence type="ECO:0000313" key="10">
    <source>
        <dbReference type="Proteomes" id="UP000184241"/>
    </source>
</evidence>
<evidence type="ECO:0000256" key="4">
    <source>
        <dbReference type="ARBA" id="ARBA00022679"/>
    </source>
</evidence>
<name>A0A1M5URM6_9CLOT</name>
<evidence type="ECO:0000259" key="8">
    <source>
        <dbReference type="PROSITE" id="PS51100"/>
    </source>
</evidence>
<keyword evidence="4 9" id="KW-0808">Transferase</keyword>
<dbReference type="Proteomes" id="UP000184241">
    <property type="component" value="Unassembled WGS sequence"/>
</dbReference>
<dbReference type="AlphaFoldDB" id="A0A1M5URM6"/>
<dbReference type="EMBL" id="FQXU01000003">
    <property type="protein sequence ID" value="SHH65478.1"/>
    <property type="molecule type" value="Genomic_DNA"/>
</dbReference>
<feature type="modified residue" description="Phosphocysteine; by EIIA" evidence="7">
    <location>
        <position position="8"/>
    </location>
</feature>
<dbReference type="PANTHER" id="PTHR34581:SF2">
    <property type="entry name" value="PTS SYSTEM N,N'-DIACETYLCHITOBIOSE-SPECIFIC EIIB COMPONENT"/>
    <property type="match status" value="1"/>
</dbReference>
<dbReference type="GO" id="GO:0008982">
    <property type="term" value="F:protein-N(PI)-phosphohistidine-sugar phosphotransferase activity"/>
    <property type="evidence" value="ECO:0007669"/>
    <property type="project" value="InterPro"/>
</dbReference>
<reference evidence="9 10" key="1">
    <citation type="submission" date="2016-11" db="EMBL/GenBank/DDBJ databases">
        <authorList>
            <person name="Jaros S."/>
            <person name="Januszkiewicz K."/>
            <person name="Wedrychowicz H."/>
        </authorList>
    </citation>
    <scope>NUCLEOTIDE SEQUENCE [LARGE SCALE GENOMIC DNA]</scope>
    <source>
        <strain evidence="9 10">DSM 6191</strain>
    </source>
</reference>
<dbReference type="Pfam" id="PF02302">
    <property type="entry name" value="PTS_IIB"/>
    <property type="match status" value="1"/>
</dbReference>
<protein>
    <submittedName>
        <fullName evidence="9">Phosphotransferase system cellobiose-specific component IIB</fullName>
    </submittedName>
</protein>
<evidence type="ECO:0000256" key="5">
    <source>
        <dbReference type="ARBA" id="ARBA00022683"/>
    </source>
</evidence>
<gene>
    <name evidence="9" type="ORF">SAMN02745941_00613</name>
</gene>
<dbReference type="PANTHER" id="PTHR34581">
    <property type="entry name" value="PTS SYSTEM N,N'-DIACETYLCHITOBIOSE-SPECIFIC EIIB COMPONENT"/>
    <property type="match status" value="1"/>
</dbReference>